<keyword evidence="1" id="KW-1133">Transmembrane helix</keyword>
<proteinExistence type="predicted"/>
<sequence>MKSSQPDPLSREQTPWLFAAAVVTTLPHTLQQPWWLSAFGALLFAWAFLLWREDRRLPGRWILLALVVAGVAAILADFRTLFGREAGVATLVLFMAMKLLELRSRRDATVIVMLGYFLLLTHYFHSQDIPTGLWLLFALWVVTAALVRLQAATMPPRENLVQAGSLLAQALPFMLVLYLLFPRINGPLWGLPADAFTGQTGLSDSMAPGNIANLVRSGEIAFRVRFDEALPARQQLYWRGPVLESFDGRTWRQSTRPANPERIEELGPRIAYEMTLEAHGQRWLLALDAPVTLPAGANLDGRLAALASRPVEKRQRLRLSSSPAYRLNTAESPLSLSDNLRLPANNNPQTRELARNWQAQANDPAEVIALALRHFREEPFHYTLQPPLLGRDGIDDFLFRTRRGFCEHYAAAFVVLMRNAGIPARVVTGYQGGEMNPRDGYLVVRQSEAHAWAEVWLEQRGWIRVDPTAAVAPERIERGIVDALPAGEPLPAFLLRHGDWLHDLRHRWEALNNAWNQHILGYDTQRQRDLLSRLGFAVDWRQLVIALGLACALILALVTAWSLRQRIRPAPEIRLWHRAQRRIGIHCAPGETPLAFAARLRAADPALAARFDPVVRHFMLARYAPDNPNSLAALAAAVKRLPRRRIA</sequence>
<dbReference type="InterPro" id="IPR052901">
    <property type="entry name" value="Bact_TGase-like"/>
</dbReference>
<feature type="transmembrane region" description="Helical" evidence="1">
    <location>
        <begin position="58"/>
        <end position="76"/>
    </location>
</feature>
<evidence type="ECO:0000256" key="1">
    <source>
        <dbReference type="SAM" id="Phobius"/>
    </source>
</evidence>
<organism evidence="3 4">
    <name type="scientific">Azonexus hydrophilus</name>
    <dbReference type="NCBI Taxonomy" id="418702"/>
    <lineage>
        <taxon>Bacteria</taxon>
        <taxon>Pseudomonadati</taxon>
        <taxon>Pseudomonadota</taxon>
        <taxon>Betaproteobacteria</taxon>
        <taxon>Rhodocyclales</taxon>
        <taxon>Azonexaceae</taxon>
        <taxon>Azonexus</taxon>
    </lineage>
</organism>
<dbReference type="Gene3D" id="3.10.620.30">
    <property type="match status" value="1"/>
</dbReference>
<keyword evidence="1" id="KW-0812">Transmembrane</keyword>
<name>A0ABZ2XBL1_9RHOO</name>
<feature type="transmembrane region" description="Helical" evidence="1">
    <location>
        <begin position="34"/>
        <end position="51"/>
    </location>
</feature>
<gene>
    <name evidence="3" type="ORF">AADV58_08560</name>
</gene>
<dbReference type="InterPro" id="IPR002931">
    <property type="entry name" value="Transglutaminase-like"/>
</dbReference>
<feature type="domain" description="Transglutaminase-like" evidence="2">
    <location>
        <begin position="398"/>
        <end position="469"/>
    </location>
</feature>
<dbReference type="PANTHER" id="PTHR42736">
    <property type="entry name" value="PROTEIN-GLUTAMINE GAMMA-GLUTAMYLTRANSFERASE"/>
    <property type="match status" value="1"/>
</dbReference>
<dbReference type="Pfam" id="PF01841">
    <property type="entry name" value="Transglut_core"/>
    <property type="match status" value="1"/>
</dbReference>
<evidence type="ECO:0000313" key="3">
    <source>
        <dbReference type="EMBL" id="WZJ20018.1"/>
    </source>
</evidence>
<dbReference type="PANTHER" id="PTHR42736:SF1">
    <property type="entry name" value="PROTEIN-GLUTAMINE GAMMA-GLUTAMYLTRANSFERASE"/>
    <property type="match status" value="1"/>
</dbReference>
<keyword evidence="1" id="KW-0472">Membrane</keyword>
<feature type="transmembrane region" description="Helical" evidence="1">
    <location>
        <begin position="161"/>
        <end position="181"/>
    </location>
</feature>
<dbReference type="SUPFAM" id="SSF54001">
    <property type="entry name" value="Cysteine proteinases"/>
    <property type="match status" value="1"/>
</dbReference>
<accession>A0ABZ2XBL1</accession>
<evidence type="ECO:0000259" key="2">
    <source>
        <dbReference type="SMART" id="SM00460"/>
    </source>
</evidence>
<feature type="transmembrane region" description="Helical" evidence="1">
    <location>
        <begin position="131"/>
        <end position="149"/>
    </location>
</feature>
<dbReference type="InterPro" id="IPR025403">
    <property type="entry name" value="TgpA-like_C"/>
</dbReference>
<protein>
    <submittedName>
        <fullName evidence="3">DUF3488 and transglutaminase-like domain-containing protein</fullName>
    </submittedName>
</protein>
<feature type="transmembrane region" description="Helical" evidence="1">
    <location>
        <begin position="82"/>
        <end position="100"/>
    </location>
</feature>
<dbReference type="RefSeq" id="WP_341742903.1">
    <property type="nucleotide sequence ID" value="NZ_CP151406.1"/>
</dbReference>
<dbReference type="InterPro" id="IPR038765">
    <property type="entry name" value="Papain-like_cys_pep_sf"/>
</dbReference>
<dbReference type="SMART" id="SM00460">
    <property type="entry name" value="TGc"/>
    <property type="match status" value="1"/>
</dbReference>
<dbReference type="EMBL" id="CP151406">
    <property type="protein sequence ID" value="WZJ20018.1"/>
    <property type="molecule type" value="Genomic_DNA"/>
</dbReference>
<reference evidence="3 4" key="1">
    <citation type="submission" date="2024-04" db="EMBL/GenBank/DDBJ databases">
        <title>Dissimilatory iodate-reducing microorganisms contribute to the enrichment of iodine in groundwater.</title>
        <authorList>
            <person name="Jiang Z."/>
        </authorList>
    </citation>
    <scope>NUCLEOTIDE SEQUENCE [LARGE SCALE GENOMIC DNA]</scope>
    <source>
        <strain evidence="3 4">NCP973</strain>
    </source>
</reference>
<evidence type="ECO:0000313" key="4">
    <source>
        <dbReference type="Proteomes" id="UP001479520"/>
    </source>
</evidence>
<dbReference type="Pfam" id="PF13559">
    <property type="entry name" value="DUF4129"/>
    <property type="match status" value="1"/>
</dbReference>
<dbReference type="Pfam" id="PF11992">
    <property type="entry name" value="TgpA_N"/>
    <property type="match status" value="1"/>
</dbReference>
<feature type="transmembrane region" description="Helical" evidence="1">
    <location>
        <begin position="107"/>
        <end position="125"/>
    </location>
</feature>
<keyword evidence="4" id="KW-1185">Reference proteome</keyword>
<dbReference type="InterPro" id="IPR021878">
    <property type="entry name" value="TgpA_N"/>
</dbReference>
<dbReference type="Proteomes" id="UP001479520">
    <property type="component" value="Chromosome"/>
</dbReference>
<feature type="transmembrane region" description="Helical" evidence="1">
    <location>
        <begin position="543"/>
        <end position="563"/>
    </location>
</feature>